<protein>
    <recommendedName>
        <fullName evidence="3">PilZ domain-containing protein</fullName>
    </recommendedName>
</protein>
<evidence type="ECO:0000313" key="1">
    <source>
        <dbReference type="EMBL" id="ABC62300.1"/>
    </source>
</evidence>
<dbReference type="RefSeq" id="WP_011413176.1">
    <property type="nucleotide sequence ID" value="NC_007722.1"/>
</dbReference>
<evidence type="ECO:0000313" key="2">
    <source>
        <dbReference type="Proteomes" id="UP000008808"/>
    </source>
</evidence>
<sequence length="115" mass="13049">MDEDDDMIGKRAERRKTVGIQGRYRTGSGVPRDVWVTDLSKTGCRFYDKFGTMQPGKALTLRLGPVGPIPATVRWWNNHVNGIEFEQPLHDSVYQHICDNLSETPSSDLLGWDNE</sequence>
<dbReference type="EMBL" id="CP000157">
    <property type="protein sequence ID" value="ABC62300.1"/>
    <property type="molecule type" value="Genomic_DNA"/>
</dbReference>
<reference evidence="2" key="1">
    <citation type="journal article" date="2009" name="J. Bacteriol.">
        <title>Complete genome sequence of Erythrobacter litoralis HTCC2594.</title>
        <authorList>
            <person name="Oh H.M."/>
            <person name="Giovannoni S.J."/>
            <person name="Ferriera S."/>
            <person name="Johnson J."/>
            <person name="Cho J.C."/>
        </authorList>
    </citation>
    <scope>NUCLEOTIDE SEQUENCE [LARGE SCALE GENOMIC DNA]</scope>
    <source>
        <strain evidence="2">HTCC2594</strain>
    </source>
</reference>
<organism evidence="1 2">
    <name type="scientific">Erythrobacter litoralis (strain HTCC2594)</name>
    <dbReference type="NCBI Taxonomy" id="314225"/>
    <lineage>
        <taxon>Bacteria</taxon>
        <taxon>Pseudomonadati</taxon>
        <taxon>Pseudomonadota</taxon>
        <taxon>Alphaproteobacteria</taxon>
        <taxon>Sphingomonadales</taxon>
        <taxon>Erythrobacteraceae</taxon>
        <taxon>Erythrobacter/Porphyrobacter group</taxon>
        <taxon>Erythrobacter</taxon>
    </lineage>
</organism>
<dbReference type="KEGG" id="eli:ELI_01040"/>
<gene>
    <name evidence="1" type="ordered locus">ELI_01040</name>
</gene>
<dbReference type="STRING" id="314225.ELI_01040"/>
<evidence type="ECO:0008006" key="3">
    <source>
        <dbReference type="Google" id="ProtNLM"/>
    </source>
</evidence>
<dbReference type="Proteomes" id="UP000008808">
    <property type="component" value="Chromosome"/>
</dbReference>
<dbReference type="HOGENOM" id="CLU_2105226_0_0_5"/>
<dbReference type="OrthoDB" id="9794070at2"/>
<dbReference type="SUPFAM" id="SSF141371">
    <property type="entry name" value="PilZ domain-like"/>
    <property type="match status" value="1"/>
</dbReference>
<dbReference type="eggNOG" id="ENOG5030FWH">
    <property type="taxonomic scope" value="Bacteria"/>
</dbReference>
<keyword evidence="2" id="KW-1185">Reference proteome</keyword>
<name>Q2NDE1_ERYLH</name>
<proteinExistence type="predicted"/>
<dbReference type="AlphaFoldDB" id="Q2NDE1"/>
<accession>Q2NDE1</accession>